<organism evidence="2 3">
    <name type="scientific">Komagataeibacter sucrofermentans</name>
    <dbReference type="NCBI Taxonomy" id="1053551"/>
    <lineage>
        <taxon>Bacteria</taxon>
        <taxon>Pseudomonadati</taxon>
        <taxon>Pseudomonadota</taxon>
        <taxon>Alphaproteobacteria</taxon>
        <taxon>Acetobacterales</taxon>
        <taxon>Acetobacteraceae</taxon>
        <taxon>Komagataeibacter</taxon>
    </lineage>
</organism>
<evidence type="ECO:0000256" key="1">
    <source>
        <dbReference type="SAM" id="Phobius"/>
    </source>
</evidence>
<keyword evidence="1" id="KW-0812">Transmembrane</keyword>
<gene>
    <name evidence="2" type="ORF">CFR77_05480</name>
</gene>
<evidence type="ECO:0000313" key="3">
    <source>
        <dbReference type="Proteomes" id="UP000247814"/>
    </source>
</evidence>
<reference evidence="2 3" key="1">
    <citation type="submission" date="2017-07" db="EMBL/GenBank/DDBJ databases">
        <title>A draft genome sequence of Komagataeibacter sucrofermentans LMG 18788.</title>
        <authorList>
            <person name="Skraban J."/>
            <person name="Cleenwerck I."/>
            <person name="Vandamme P."/>
            <person name="Trcek J."/>
        </authorList>
    </citation>
    <scope>NUCLEOTIDE SEQUENCE [LARGE SCALE GENOMIC DNA]</scope>
    <source>
        <strain evidence="2 3">LMG 18788</strain>
    </source>
</reference>
<name>A0A318QRK5_9PROT</name>
<comment type="caution">
    <text evidence="2">The sequence shown here is derived from an EMBL/GenBank/DDBJ whole genome shotgun (WGS) entry which is preliminary data.</text>
</comment>
<dbReference type="EMBL" id="NKUA01000005">
    <property type="protein sequence ID" value="PYD79962.1"/>
    <property type="molecule type" value="Genomic_DNA"/>
</dbReference>
<keyword evidence="1" id="KW-1133">Transmembrane helix</keyword>
<protein>
    <submittedName>
        <fullName evidence="2">Uncharacterized protein</fullName>
    </submittedName>
</protein>
<dbReference type="Proteomes" id="UP000247814">
    <property type="component" value="Unassembled WGS sequence"/>
</dbReference>
<sequence>MSLKICQIRNGCVSPLNALGLGVSFGVPNTSCSKQCFSHIRNLFAGFGIRYGTYAASGDPKFSLSTFWTYFQKYNFWDIFFCKNKCSFRNKYRFFCVISSFIYVINMDFYIINNEAITLARKVYTRTRHIIICLFNCLNHWQVHKKDGSFSFQLETTQELGAA</sequence>
<keyword evidence="1" id="KW-0472">Membrane</keyword>
<evidence type="ECO:0000313" key="2">
    <source>
        <dbReference type="EMBL" id="PYD79962.1"/>
    </source>
</evidence>
<dbReference type="AlphaFoldDB" id="A0A318QRK5"/>
<dbReference type="OrthoDB" id="9837104at2"/>
<keyword evidence="3" id="KW-1185">Reference proteome</keyword>
<accession>A0A318QRK5</accession>
<proteinExistence type="predicted"/>
<feature type="transmembrane region" description="Helical" evidence="1">
    <location>
        <begin position="92"/>
        <end position="112"/>
    </location>
</feature>